<dbReference type="EMBL" id="QRCM01000001">
    <property type="protein sequence ID" value="TXG90803.1"/>
    <property type="molecule type" value="Genomic_DNA"/>
</dbReference>
<dbReference type="SMART" id="SM01121">
    <property type="entry name" value="Dak1_2"/>
    <property type="match status" value="1"/>
</dbReference>
<evidence type="ECO:0000313" key="4">
    <source>
        <dbReference type="Proteomes" id="UP000471120"/>
    </source>
</evidence>
<dbReference type="InterPro" id="IPR019986">
    <property type="entry name" value="YloV-like"/>
</dbReference>
<dbReference type="InterPro" id="IPR050270">
    <property type="entry name" value="DegV_domain_contain"/>
</dbReference>
<organism evidence="3 4">
    <name type="scientific">Rhodococcus rhodnii</name>
    <dbReference type="NCBI Taxonomy" id="38312"/>
    <lineage>
        <taxon>Bacteria</taxon>
        <taxon>Bacillati</taxon>
        <taxon>Actinomycetota</taxon>
        <taxon>Actinomycetes</taxon>
        <taxon>Mycobacteriales</taxon>
        <taxon>Nocardiaceae</taxon>
        <taxon>Rhodococcus</taxon>
    </lineage>
</organism>
<feature type="region of interest" description="Disordered" evidence="1">
    <location>
        <begin position="1"/>
        <end position="20"/>
    </location>
</feature>
<dbReference type="Gene3D" id="1.25.40.340">
    <property type="match status" value="1"/>
</dbReference>
<dbReference type="SMART" id="SM01120">
    <property type="entry name" value="Dak2"/>
    <property type="match status" value="1"/>
</dbReference>
<dbReference type="GO" id="GO:0004371">
    <property type="term" value="F:glycerone kinase activity"/>
    <property type="evidence" value="ECO:0007669"/>
    <property type="project" value="InterPro"/>
</dbReference>
<dbReference type="PANTHER" id="PTHR33434">
    <property type="entry name" value="DEGV DOMAIN-CONTAINING PROTEIN DR_1986-RELATED"/>
    <property type="match status" value="1"/>
</dbReference>
<feature type="compositionally biased region" description="Basic and acidic residues" evidence="1">
    <location>
        <begin position="365"/>
        <end position="385"/>
    </location>
</feature>
<feature type="region of interest" description="Disordered" evidence="1">
    <location>
        <begin position="260"/>
        <end position="290"/>
    </location>
</feature>
<dbReference type="AlphaFoldDB" id="A0A6P2CE96"/>
<name>A0A6P2CE96_9NOCA</name>
<dbReference type="InterPro" id="IPR004007">
    <property type="entry name" value="DhaL_dom"/>
</dbReference>
<dbReference type="Pfam" id="PF21645">
    <property type="entry name" value="FakA-like_M"/>
    <property type="match status" value="1"/>
</dbReference>
<comment type="caution">
    <text evidence="3">The sequence shown here is derived from an EMBL/GenBank/DDBJ whole genome shotgun (WGS) entry which is preliminary data.</text>
</comment>
<dbReference type="Pfam" id="PF13684">
    <property type="entry name" value="FakA-like_C"/>
    <property type="match status" value="1"/>
</dbReference>
<gene>
    <name evidence="3" type="ORF">DW322_11945</name>
</gene>
<dbReference type="GO" id="GO:0006071">
    <property type="term" value="P:glycerol metabolic process"/>
    <property type="evidence" value="ECO:0007669"/>
    <property type="project" value="InterPro"/>
</dbReference>
<feature type="region of interest" description="Disordered" evidence="1">
    <location>
        <begin position="365"/>
        <end position="393"/>
    </location>
</feature>
<sequence length="609" mass="61749">MTTESETAADAAAPRDSGKAVAAVSSNRTGISAAPTAETGTAADASGLVLLDWARAAVAALDDRRAAIDEINVFPIPDGDTGTNLLFTMRSALAAAENAARAGRPGVHRIAVALAHGAVAGGRGNSGVILSQILRGLAEATAGSGSSSADAESRVLDTAVLAAAVQAASNLVADAVSRPVEGTIVTVLRVVADHAARLPHSTGLVDAASAIAGVAADALDRTSGQLDVLRERGVVDAGAYGFVVVLDALVAVLGGEPPRREIGRAPAAAPGRHDHEHHAHHDPGPGGPDFEVMYLVGESDADRISALRVTLDALGDSVVVVGDGAGSWSVHVHCADAGGAVEAGLAAGVVSRVRISSFLVDERRGRHGAVDRGREQSHDNPDAHRGSPGRPAGRAVLAIASGDGAAALFEAEGATVLRSDEPVTRAHLLGAVRSLGRPEVIVLPNGALPPQELVTVGAAARDSAHEVLLVATSSMVQGLAALAVHDDERGLLDDAYTMSEAASSTRWGSVRIAGERALTYVGPCEPGEAIGLMGHEVVVIDEDGAAAAIRLVDLAVRTGGELVTLVVGGGAPPGFGDRLREHIEHRHPGVEVMVYNGGQHAELLQLGVE</sequence>
<dbReference type="Proteomes" id="UP000471120">
    <property type="component" value="Unassembled WGS sequence"/>
</dbReference>
<dbReference type="PANTHER" id="PTHR33434:SF4">
    <property type="entry name" value="PHOSPHATASE PROTEIN"/>
    <property type="match status" value="1"/>
</dbReference>
<dbReference type="NCBIfam" id="TIGR03599">
    <property type="entry name" value="YloV"/>
    <property type="match status" value="1"/>
</dbReference>
<accession>A0A6P2CE96</accession>
<evidence type="ECO:0000259" key="2">
    <source>
        <dbReference type="PROSITE" id="PS51480"/>
    </source>
</evidence>
<feature type="compositionally biased region" description="Basic and acidic residues" evidence="1">
    <location>
        <begin position="271"/>
        <end position="283"/>
    </location>
</feature>
<dbReference type="InterPro" id="IPR033470">
    <property type="entry name" value="FakA-like_C"/>
</dbReference>
<reference evidence="3 4" key="1">
    <citation type="submission" date="2018-07" db="EMBL/GenBank/DDBJ databases">
        <title>Genome sequence of Rhodococcus rhodnii ATCC 35071 from Rhodnius prolixus.</title>
        <authorList>
            <person name="Patel V."/>
            <person name="Vogel K.J."/>
        </authorList>
    </citation>
    <scope>NUCLEOTIDE SEQUENCE [LARGE SCALE GENOMIC DNA]</scope>
    <source>
        <strain evidence="3 4">ATCC 35071</strain>
    </source>
</reference>
<dbReference type="InterPro" id="IPR048394">
    <property type="entry name" value="FakA-like_M"/>
</dbReference>
<dbReference type="InterPro" id="IPR036117">
    <property type="entry name" value="DhaL_dom_sf"/>
</dbReference>
<feature type="domain" description="DhaL" evidence="2">
    <location>
        <begin position="48"/>
        <end position="251"/>
    </location>
</feature>
<evidence type="ECO:0000313" key="3">
    <source>
        <dbReference type="EMBL" id="TXG90803.1"/>
    </source>
</evidence>
<evidence type="ECO:0000256" key="1">
    <source>
        <dbReference type="SAM" id="MobiDB-lite"/>
    </source>
</evidence>
<dbReference type="Pfam" id="PF02734">
    <property type="entry name" value="Dak2"/>
    <property type="match status" value="1"/>
</dbReference>
<dbReference type="SUPFAM" id="SSF101473">
    <property type="entry name" value="DhaL-like"/>
    <property type="match status" value="1"/>
</dbReference>
<protein>
    <submittedName>
        <fullName evidence="3">DAK2 domain-containing protein</fullName>
    </submittedName>
</protein>
<dbReference type="RefSeq" id="WP_010839626.1">
    <property type="nucleotide sequence ID" value="NZ_QRCM01000001.1"/>
</dbReference>
<dbReference type="PROSITE" id="PS51480">
    <property type="entry name" value="DHAL"/>
    <property type="match status" value="1"/>
</dbReference>
<proteinExistence type="predicted"/>